<gene>
    <name evidence="1" type="primary">BnaA02g14380D</name>
    <name evidence="1" type="ORF">GSBRNA2T00079496001</name>
</gene>
<dbReference type="Proteomes" id="UP000028999">
    <property type="component" value="Unassembled WGS sequence"/>
</dbReference>
<proteinExistence type="predicted"/>
<name>A0A078I3D3_BRANA</name>
<dbReference type="PaxDb" id="3708-A0A078I3D3"/>
<evidence type="ECO:0000313" key="2">
    <source>
        <dbReference type="Proteomes" id="UP000028999"/>
    </source>
</evidence>
<dbReference type="EMBL" id="LK032578">
    <property type="protein sequence ID" value="CDY44074.1"/>
    <property type="molecule type" value="Genomic_DNA"/>
</dbReference>
<organism evidence="1 2">
    <name type="scientific">Brassica napus</name>
    <name type="common">Rape</name>
    <dbReference type="NCBI Taxonomy" id="3708"/>
    <lineage>
        <taxon>Eukaryota</taxon>
        <taxon>Viridiplantae</taxon>
        <taxon>Streptophyta</taxon>
        <taxon>Embryophyta</taxon>
        <taxon>Tracheophyta</taxon>
        <taxon>Spermatophyta</taxon>
        <taxon>Magnoliopsida</taxon>
        <taxon>eudicotyledons</taxon>
        <taxon>Gunneridae</taxon>
        <taxon>Pentapetalae</taxon>
        <taxon>rosids</taxon>
        <taxon>malvids</taxon>
        <taxon>Brassicales</taxon>
        <taxon>Brassicaceae</taxon>
        <taxon>Brassiceae</taxon>
        <taxon>Brassica</taxon>
    </lineage>
</organism>
<reference evidence="1 2" key="1">
    <citation type="journal article" date="2014" name="Science">
        <title>Plant genetics. Early allopolyploid evolution in the post-Neolithic Brassica napus oilseed genome.</title>
        <authorList>
            <person name="Chalhoub B."/>
            <person name="Denoeud F."/>
            <person name="Liu S."/>
            <person name="Parkin I.A."/>
            <person name="Tang H."/>
            <person name="Wang X."/>
            <person name="Chiquet J."/>
            <person name="Belcram H."/>
            <person name="Tong C."/>
            <person name="Samans B."/>
            <person name="Correa M."/>
            <person name="Da Silva C."/>
            <person name="Just J."/>
            <person name="Falentin C."/>
            <person name="Koh C.S."/>
            <person name="Le Clainche I."/>
            <person name="Bernard M."/>
            <person name="Bento P."/>
            <person name="Noel B."/>
            <person name="Labadie K."/>
            <person name="Alberti A."/>
            <person name="Charles M."/>
            <person name="Arnaud D."/>
            <person name="Guo H."/>
            <person name="Daviaud C."/>
            <person name="Alamery S."/>
            <person name="Jabbari K."/>
            <person name="Zhao M."/>
            <person name="Edger P.P."/>
            <person name="Chelaifa H."/>
            <person name="Tack D."/>
            <person name="Lassalle G."/>
            <person name="Mestiri I."/>
            <person name="Schnel N."/>
            <person name="Le Paslier M.C."/>
            <person name="Fan G."/>
            <person name="Renault V."/>
            <person name="Bayer P.E."/>
            <person name="Golicz A.A."/>
            <person name="Manoli S."/>
            <person name="Lee T.H."/>
            <person name="Thi V.H."/>
            <person name="Chalabi S."/>
            <person name="Hu Q."/>
            <person name="Fan C."/>
            <person name="Tollenaere R."/>
            <person name="Lu Y."/>
            <person name="Battail C."/>
            <person name="Shen J."/>
            <person name="Sidebottom C.H."/>
            <person name="Wang X."/>
            <person name="Canaguier A."/>
            <person name="Chauveau A."/>
            <person name="Berard A."/>
            <person name="Deniot G."/>
            <person name="Guan M."/>
            <person name="Liu Z."/>
            <person name="Sun F."/>
            <person name="Lim Y.P."/>
            <person name="Lyons E."/>
            <person name="Town C.D."/>
            <person name="Bancroft I."/>
            <person name="Wang X."/>
            <person name="Meng J."/>
            <person name="Ma J."/>
            <person name="Pires J.C."/>
            <person name="King G.J."/>
            <person name="Brunel D."/>
            <person name="Delourme R."/>
            <person name="Renard M."/>
            <person name="Aury J.M."/>
            <person name="Adams K.L."/>
            <person name="Batley J."/>
            <person name="Snowdon R.J."/>
            <person name="Tost J."/>
            <person name="Edwards D."/>
            <person name="Zhou Y."/>
            <person name="Hua W."/>
            <person name="Sharpe A.G."/>
            <person name="Paterson A.H."/>
            <person name="Guan C."/>
            <person name="Wincker P."/>
        </authorList>
    </citation>
    <scope>NUCLEOTIDE SEQUENCE [LARGE SCALE GENOMIC DNA]</scope>
    <source>
        <strain evidence="2">cv. Darmor-bzh</strain>
    </source>
</reference>
<evidence type="ECO:0000313" key="1">
    <source>
        <dbReference type="EMBL" id="CDY44074.1"/>
    </source>
</evidence>
<protein>
    <submittedName>
        <fullName evidence="1">BnaA02g14380D protein</fullName>
    </submittedName>
</protein>
<sequence>MVDMFVMGKML</sequence>
<keyword evidence="2" id="KW-1185">Reference proteome</keyword>
<accession>A0A078I3D3</accession>